<dbReference type="InterPro" id="IPR002108">
    <property type="entry name" value="ADF-H"/>
</dbReference>
<dbReference type="SUPFAM" id="SSF55753">
    <property type="entry name" value="Actin depolymerizing proteins"/>
    <property type="match status" value="1"/>
</dbReference>
<protein>
    <recommendedName>
        <fullName evidence="3">Cofilin</fullName>
    </recommendedName>
    <alternativeName>
        <fullName evidence="5">Actin-depolymerizing factor 1</fullName>
    </alternativeName>
</protein>
<dbReference type="Gene3D" id="3.40.20.10">
    <property type="entry name" value="Severin"/>
    <property type="match status" value="1"/>
</dbReference>
<proteinExistence type="inferred from homology"/>
<evidence type="ECO:0000259" key="7">
    <source>
        <dbReference type="PROSITE" id="PS51263"/>
    </source>
</evidence>
<sequence length="273" mass="30329">MDCISIANNEHNSVAREGAQPEAATQAEAARPPTSSETNKPRLSLQRSIQLPTTQPPQTHTYSLSHSLFPPSRVYLLVFSSLQLRPNSSRPSCLSPQAHSWTPADDSTTRVTIDDDCINAFNELRMSRGKVKFVIFKITDDKKRVVVDESSSDPDWEVFRTKLDEAKDAAGNPAPRYATYDVEYEIPGEGKRSKIIFISWVPQDTPTRVSFAFLSIPVNATNTENECQLSMLYASTREVLKNAVNVAQSIHADDKSDIEWKSVLAEASKGKAK</sequence>
<feature type="region of interest" description="Disordered" evidence="6">
    <location>
        <begin position="1"/>
        <end position="43"/>
    </location>
</feature>
<dbReference type="PROSITE" id="PS51263">
    <property type="entry name" value="ADF_H"/>
    <property type="match status" value="1"/>
</dbReference>
<dbReference type="GeneID" id="31008607"/>
<feature type="region of interest" description="Disordered" evidence="6">
    <location>
        <begin position="88"/>
        <end position="108"/>
    </location>
</feature>
<evidence type="ECO:0000256" key="6">
    <source>
        <dbReference type="SAM" id="MobiDB-lite"/>
    </source>
</evidence>
<dbReference type="OrthoDB" id="10249245at2759"/>
<keyword evidence="9" id="KW-1185">Reference proteome</keyword>
<dbReference type="RefSeq" id="XP_020115971.1">
    <property type="nucleotide sequence ID" value="XM_020263896.1"/>
</dbReference>
<keyword evidence="4" id="KW-0009">Actin-binding</keyword>
<comment type="similarity">
    <text evidence="2">Belongs to the actin-binding proteins ADF family.</text>
</comment>
<dbReference type="AlphaFoldDB" id="A0A225A7P8"/>
<accession>A0A225A7P8</accession>
<comment type="caution">
    <text evidence="8">The sequence shown here is derived from an EMBL/GenBank/DDBJ whole genome shotgun (WGS) entry which is preliminary data.</text>
</comment>
<dbReference type="Proteomes" id="UP000214365">
    <property type="component" value="Unassembled WGS sequence"/>
</dbReference>
<dbReference type="GO" id="GO:0016363">
    <property type="term" value="C:nuclear matrix"/>
    <property type="evidence" value="ECO:0007669"/>
    <property type="project" value="UniProtKB-SubCell"/>
</dbReference>
<evidence type="ECO:0000256" key="5">
    <source>
        <dbReference type="ARBA" id="ARBA00032427"/>
    </source>
</evidence>
<dbReference type="GO" id="GO:0003779">
    <property type="term" value="F:actin binding"/>
    <property type="evidence" value="ECO:0007669"/>
    <property type="project" value="UniProtKB-KW"/>
</dbReference>
<dbReference type="GO" id="GO:0015629">
    <property type="term" value="C:actin cytoskeleton"/>
    <property type="evidence" value="ECO:0007669"/>
    <property type="project" value="InterPro"/>
</dbReference>
<reference evidence="8 9" key="1">
    <citation type="submission" date="2015-06" db="EMBL/GenBank/DDBJ databases">
        <title>Talaromyces atroroseus IBT 11181 draft genome.</title>
        <authorList>
            <person name="Rasmussen K.B."/>
            <person name="Rasmussen S."/>
            <person name="Petersen B."/>
            <person name="Sicheritz-Ponten T."/>
            <person name="Mortensen U.H."/>
            <person name="Thrane U."/>
        </authorList>
    </citation>
    <scope>NUCLEOTIDE SEQUENCE [LARGE SCALE GENOMIC DNA]</scope>
    <source>
        <strain evidence="8 9">IBT 11181</strain>
    </source>
</reference>
<evidence type="ECO:0000313" key="8">
    <source>
        <dbReference type="EMBL" id="OKL55850.1"/>
    </source>
</evidence>
<dbReference type="STRING" id="1441469.A0A225A7P8"/>
<organism evidence="8 9">
    <name type="scientific">Talaromyces atroroseus</name>
    <dbReference type="NCBI Taxonomy" id="1441469"/>
    <lineage>
        <taxon>Eukaryota</taxon>
        <taxon>Fungi</taxon>
        <taxon>Dikarya</taxon>
        <taxon>Ascomycota</taxon>
        <taxon>Pezizomycotina</taxon>
        <taxon>Eurotiomycetes</taxon>
        <taxon>Eurotiomycetidae</taxon>
        <taxon>Eurotiales</taxon>
        <taxon>Trichocomaceae</taxon>
        <taxon>Talaromyces</taxon>
        <taxon>Talaromyces sect. Trachyspermi</taxon>
    </lineage>
</organism>
<dbReference type="EMBL" id="LFMY01000017">
    <property type="protein sequence ID" value="OKL55850.1"/>
    <property type="molecule type" value="Genomic_DNA"/>
</dbReference>
<dbReference type="GO" id="GO:0030042">
    <property type="term" value="P:actin filament depolymerization"/>
    <property type="evidence" value="ECO:0007669"/>
    <property type="project" value="InterPro"/>
</dbReference>
<dbReference type="Pfam" id="PF00241">
    <property type="entry name" value="Cofilin_ADF"/>
    <property type="match status" value="1"/>
</dbReference>
<feature type="compositionally biased region" description="Polar residues" evidence="6">
    <location>
        <begin position="1"/>
        <end position="12"/>
    </location>
</feature>
<evidence type="ECO:0000256" key="2">
    <source>
        <dbReference type="ARBA" id="ARBA00006844"/>
    </source>
</evidence>
<dbReference type="InterPro" id="IPR017904">
    <property type="entry name" value="ADF/Cofilin"/>
</dbReference>
<dbReference type="SMART" id="SM00102">
    <property type="entry name" value="ADF"/>
    <property type="match status" value="1"/>
</dbReference>
<name>A0A225A7P8_TALAT</name>
<feature type="domain" description="ADF-H" evidence="7">
    <location>
        <begin position="108"/>
        <end position="268"/>
    </location>
</feature>
<evidence type="ECO:0000256" key="3">
    <source>
        <dbReference type="ARBA" id="ARBA00015630"/>
    </source>
</evidence>
<comment type="subcellular location">
    <subcellularLocation>
        <location evidence="1">Nucleus matrix</location>
    </subcellularLocation>
</comment>
<dbReference type="InterPro" id="IPR029006">
    <property type="entry name" value="ADF-H/Gelsolin-like_dom_sf"/>
</dbReference>
<dbReference type="PANTHER" id="PTHR11913">
    <property type="entry name" value="COFILIN-RELATED"/>
    <property type="match status" value="1"/>
</dbReference>
<evidence type="ECO:0000256" key="1">
    <source>
        <dbReference type="ARBA" id="ARBA00004109"/>
    </source>
</evidence>
<evidence type="ECO:0000256" key="4">
    <source>
        <dbReference type="ARBA" id="ARBA00023203"/>
    </source>
</evidence>
<evidence type="ECO:0000313" key="9">
    <source>
        <dbReference type="Proteomes" id="UP000214365"/>
    </source>
</evidence>
<dbReference type="CDD" id="cd11286">
    <property type="entry name" value="ADF_cofilin_like"/>
    <property type="match status" value="1"/>
</dbReference>
<feature type="compositionally biased region" description="Low complexity" evidence="6">
    <location>
        <begin position="20"/>
        <end position="34"/>
    </location>
</feature>
<gene>
    <name evidence="8" type="ORF">UA08_08851</name>
</gene>